<evidence type="ECO:0000256" key="7">
    <source>
        <dbReference type="ARBA" id="ARBA00022840"/>
    </source>
</evidence>
<feature type="domain" description="ABC transporter" evidence="11">
    <location>
        <begin position="672"/>
        <end position="902"/>
    </location>
</feature>
<feature type="domain" description="ABC transporter" evidence="11">
    <location>
        <begin position="1578"/>
        <end position="1812"/>
    </location>
</feature>
<organism evidence="12">
    <name type="scientific">Clastoptera arizonana</name>
    <name type="common">Arizona spittle bug</name>
    <dbReference type="NCBI Taxonomy" id="38151"/>
    <lineage>
        <taxon>Eukaryota</taxon>
        <taxon>Metazoa</taxon>
        <taxon>Ecdysozoa</taxon>
        <taxon>Arthropoda</taxon>
        <taxon>Hexapoda</taxon>
        <taxon>Insecta</taxon>
        <taxon>Pterygota</taxon>
        <taxon>Neoptera</taxon>
        <taxon>Paraneoptera</taxon>
        <taxon>Hemiptera</taxon>
        <taxon>Auchenorrhyncha</taxon>
        <taxon>Cercopoidea</taxon>
        <taxon>Clastopteridae</taxon>
        <taxon>Clastoptera</taxon>
    </lineage>
</organism>
<dbReference type="InterPro" id="IPR056264">
    <property type="entry name" value="R2_ABCA1-4-like"/>
</dbReference>
<feature type="transmembrane region" description="Helical" evidence="10">
    <location>
        <begin position="1315"/>
        <end position="1338"/>
    </location>
</feature>
<evidence type="ECO:0000256" key="2">
    <source>
        <dbReference type="ARBA" id="ARBA00008869"/>
    </source>
</evidence>
<dbReference type="SMART" id="SM00382">
    <property type="entry name" value="AAA"/>
    <property type="match status" value="2"/>
</dbReference>
<dbReference type="GO" id="GO:0005319">
    <property type="term" value="F:lipid transporter activity"/>
    <property type="evidence" value="ECO:0007669"/>
    <property type="project" value="TreeGrafter"/>
</dbReference>
<accession>A0A1B6D7H5</accession>
<dbReference type="InterPro" id="IPR013525">
    <property type="entry name" value="ABC2_TM"/>
</dbReference>
<dbReference type="Pfam" id="PF00005">
    <property type="entry name" value="ABC_tran"/>
    <property type="match status" value="2"/>
</dbReference>
<comment type="similarity">
    <text evidence="2">Belongs to the ABC transporter superfamily. ABCA family.</text>
</comment>
<dbReference type="InterPro" id="IPR003439">
    <property type="entry name" value="ABC_transporter-like_ATP-bd"/>
</dbReference>
<dbReference type="GO" id="GO:0016020">
    <property type="term" value="C:membrane"/>
    <property type="evidence" value="ECO:0007669"/>
    <property type="project" value="UniProtKB-SubCell"/>
</dbReference>
<dbReference type="InterPro" id="IPR026082">
    <property type="entry name" value="ABCA"/>
</dbReference>
<dbReference type="SUPFAM" id="SSF52540">
    <property type="entry name" value="P-loop containing nucleoside triphosphate hydrolases"/>
    <property type="match status" value="2"/>
</dbReference>
<keyword evidence="3" id="KW-0813">Transport</keyword>
<dbReference type="FunFam" id="3.40.50.300:FF:000298">
    <property type="entry name" value="ATP-binding cassette sub-family A member 12"/>
    <property type="match status" value="1"/>
</dbReference>
<comment type="subcellular location">
    <subcellularLocation>
        <location evidence="1">Membrane</location>
        <topology evidence="1">Multi-pass membrane protein</topology>
    </subcellularLocation>
</comment>
<dbReference type="PANTHER" id="PTHR19229">
    <property type="entry name" value="ATP-BINDING CASSETTE TRANSPORTER SUBFAMILY A ABCA"/>
    <property type="match status" value="1"/>
</dbReference>
<feature type="transmembrane region" description="Helical" evidence="10">
    <location>
        <begin position="597"/>
        <end position="618"/>
    </location>
</feature>
<feature type="transmembrane region" description="Helical" evidence="10">
    <location>
        <begin position="519"/>
        <end position="537"/>
    </location>
</feature>
<dbReference type="InterPro" id="IPR027417">
    <property type="entry name" value="P-loop_NTPase"/>
</dbReference>
<feature type="transmembrane region" description="Helical" evidence="10">
    <location>
        <begin position="1396"/>
        <end position="1415"/>
    </location>
</feature>
<dbReference type="InterPro" id="IPR003593">
    <property type="entry name" value="AAA+_ATPase"/>
</dbReference>
<evidence type="ECO:0000256" key="5">
    <source>
        <dbReference type="ARBA" id="ARBA00022737"/>
    </source>
</evidence>
<keyword evidence="4 10" id="KW-0812">Transmembrane</keyword>
<keyword evidence="8 10" id="KW-1133">Transmembrane helix</keyword>
<evidence type="ECO:0000313" key="12">
    <source>
        <dbReference type="EMBL" id="JAS21633.1"/>
    </source>
</evidence>
<dbReference type="Gene3D" id="3.40.50.300">
    <property type="entry name" value="P-loop containing nucleotide triphosphate hydrolases"/>
    <property type="match status" value="2"/>
</dbReference>
<dbReference type="GO" id="GO:0140359">
    <property type="term" value="F:ABC-type transporter activity"/>
    <property type="evidence" value="ECO:0007669"/>
    <property type="project" value="InterPro"/>
</dbReference>
<feature type="transmembrane region" description="Helical" evidence="10">
    <location>
        <begin position="1427"/>
        <end position="1448"/>
    </location>
</feature>
<dbReference type="EMBL" id="GEDC01015665">
    <property type="protein sequence ID" value="JAS21633.1"/>
    <property type="molecule type" value="Transcribed_RNA"/>
</dbReference>
<evidence type="ECO:0000256" key="1">
    <source>
        <dbReference type="ARBA" id="ARBA00004141"/>
    </source>
</evidence>
<name>A0A1B6D7H5_9HEMI</name>
<reference evidence="12" key="1">
    <citation type="submission" date="2015-12" db="EMBL/GenBank/DDBJ databases">
        <title>De novo transcriptome assembly of four potential Pierce s Disease insect vectors from Arizona vineyards.</title>
        <authorList>
            <person name="Tassone E.E."/>
        </authorList>
    </citation>
    <scope>NUCLEOTIDE SEQUENCE</scope>
</reference>
<evidence type="ECO:0000256" key="6">
    <source>
        <dbReference type="ARBA" id="ARBA00022741"/>
    </source>
</evidence>
<dbReference type="PANTHER" id="PTHR19229:SF36">
    <property type="entry name" value="ATP-BINDING CASSETTE SUB-FAMILY A MEMBER 2"/>
    <property type="match status" value="1"/>
</dbReference>
<evidence type="ECO:0000256" key="10">
    <source>
        <dbReference type="SAM" id="Phobius"/>
    </source>
</evidence>
<gene>
    <name evidence="12" type="ORF">g.35112</name>
</gene>
<dbReference type="CDD" id="cd03263">
    <property type="entry name" value="ABC_subfamily_A"/>
    <property type="match status" value="2"/>
</dbReference>
<dbReference type="PROSITE" id="PS00211">
    <property type="entry name" value="ABC_TRANSPORTER_1"/>
    <property type="match status" value="1"/>
</dbReference>
<keyword evidence="7" id="KW-0067">ATP-binding</keyword>
<feature type="transmembrane region" description="Helical" evidence="10">
    <location>
        <begin position="1359"/>
        <end position="1384"/>
    </location>
</feature>
<dbReference type="Pfam" id="PF12698">
    <property type="entry name" value="ABC2_membrane_3"/>
    <property type="match status" value="2"/>
</dbReference>
<feature type="transmembrane region" description="Helical" evidence="10">
    <location>
        <begin position="485"/>
        <end position="512"/>
    </location>
</feature>
<dbReference type="InterPro" id="IPR017871">
    <property type="entry name" value="ABC_transporter-like_CS"/>
</dbReference>
<evidence type="ECO:0000256" key="4">
    <source>
        <dbReference type="ARBA" id="ARBA00022692"/>
    </source>
</evidence>
<dbReference type="GO" id="GO:0005524">
    <property type="term" value="F:ATP binding"/>
    <property type="evidence" value="ECO:0007669"/>
    <property type="project" value="UniProtKB-KW"/>
</dbReference>
<dbReference type="PROSITE" id="PS50893">
    <property type="entry name" value="ABC_TRANSPORTER_2"/>
    <property type="match status" value="2"/>
</dbReference>
<evidence type="ECO:0000259" key="11">
    <source>
        <dbReference type="PROSITE" id="PS50893"/>
    </source>
</evidence>
<dbReference type="FunFam" id="3.40.50.300:FF:000335">
    <property type="entry name" value="ATP binding cassette subfamily A member 5"/>
    <property type="match status" value="1"/>
</dbReference>
<evidence type="ECO:0000256" key="8">
    <source>
        <dbReference type="ARBA" id="ARBA00022989"/>
    </source>
</evidence>
<dbReference type="GO" id="GO:0016887">
    <property type="term" value="F:ATP hydrolysis activity"/>
    <property type="evidence" value="ECO:0007669"/>
    <property type="project" value="InterPro"/>
</dbReference>
<feature type="transmembrane region" description="Helical" evidence="10">
    <location>
        <begin position="456"/>
        <end position="479"/>
    </location>
</feature>
<evidence type="ECO:0000256" key="3">
    <source>
        <dbReference type="ARBA" id="ARBA00022448"/>
    </source>
</evidence>
<evidence type="ECO:0000256" key="9">
    <source>
        <dbReference type="ARBA" id="ARBA00023136"/>
    </source>
</evidence>
<feature type="transmembrane region" description="Helical" evidence="10">
    <location>
        <begin position="1512"/>
        <end position="1533"/>
    </location>
</feature>
<dbReference type="Pfam" id="PF23321">
    <property type="entry name" value="R1_ABCA1"/>
    <property type="match status" value="1"/>
</dbReference>
<feature type="transmembrane region" description="Helical" evidence="10">
    <location>
        <begin position="414"/>
        <end position="436"/>
    </location>
</feature>
<keyword evidence="9 10" id="KW-0472">Membrane</keyword>
<proteinExistence type="inferred from homology"/>
<keyword evidence="6" id="KW-0547">Nucleotide-binding</keyword>
<keyword evidence="5" id="KW-0677">Repeat</keyword>
<protein>
    <recommendedName>
        <fullName evidence="11">ABC transporter domain-containing protein</fullName>
    </recommendedName>
</protein>
<sequence length="1920" mass="218084">MNTKPTLYHSTKTVHQTMISQTNYFQYQRIQFIWLFFEHNRKFLKHAHKDLNNIMASFVQYSESLSTLVNKTRSYSSMIDDLQKKNASSFQICVAVLYNFLCGNQNSPILTMILENPNLKNTAIKSDSKTVERAEENKRVKRQSNLNEFCEEKFKIFEKDTTLQYIWWMLKPFMRGKLLYAPTTPTTDRIMARFQKAFNSWKDDAKIFVNQIIPAILQMLNHSTFQNSQKFTSSAFGKLVSRNIGANTMNSFLSDFEKGSLLINKLNTLKDAPFNMSDILECFEFNKVVGYIDENSALVPAMELLENNSLLAMIVFINPGNETLNSNVTYKIRMDEQRVDDTSYIQDSLWNQKPRYSPYWDEKYIKFGFAYIQDILDNYIIEELTLKTNIPGIILQEFPFPCYVNDSFNDQISFMFPLIMVLSWSFTCAMIIKSIVHEKEKRLKETMKMMGLGNTIHWCGWFIDSFMPMFVTICLLTVILKYGNILTGVSFSLLMVFLILYATSTITLAFLISTFFNRANLAAAAGGVIFFALYIPYPILEKWTSYFSTLQKCLISLSSNSAFGVGSSYFSQYAQRGIGISWQNIFESPVNGDNFNLAYIMIMLIIDIIIYISCTLYIEAVFPGHYGIPKPWYFPFIRYSSKKWKDNADEILFRSTPLSNYESEPTHLKLGVKIKELGLVYSNGKVAVNGLSLNFYEDQITSLLGHNGAGKTSTISVLTGLYPPSHGSVVINGQNFHSSMETVYSNLGICPQHNIIFDLLSVEEHLWFYSQLRFQNGSEALEEIETMIQNTGLFTNRTTLAMKLSGGMQRKLSVAAAFIGGPKTVILDEPTSSIDPYSRRAIWDLLIKYKEGRTIILTTHSMDEADMLSDRIAIMVNGQIECCGTTLFLKDQFGSGFRLALEMKNKYQLQENVNDYESNIKDLARLVMEIIPSGKLIEQSDTSLLFTLPNRNDTNTLKKLFSELEKKKDLFGISSYNISDTSLEEIFLRVTEKTESMNSRNSDLEEDNLLKEEEKITSNKNWNHFCALWVKRYHHTKRNIKALFSELILPSLFVYLAVFATSMEPPTTPRPSLSINPWIYNKPRFMFYNNNATNVTLWQNIMEEIFGSVGLGTRCVTYNRDKSCVTSSTRNESWYKHPAPNISEFGPKCSCDTGAAVCPEKDSFTMPPSTLLVAGDTMFDLTSSNVSDFLVKTYNQFDSSLFGGYTLGVLSPIPQSYNYSGVFNALSILQAGLTGNSDINYSLQENTSTLHVKVWYNNKAWVSSVAYMNAIKNVLLRTFLSSKNTSSYGIDAYNHPMPYTQKQIVLFKMDKEQVAIFHAIALLFALSFVPASFTAYLVEERALGSKHLQLSSGLNKSIYWLHVTIWDLVCYWLSSTFCIFAFLLLQEQAYVSSENIFGLTCLLYMYGFACIPMMYPLSLKFSVPSTAFVVTACANMFVSVSTMTLTILLEKFSDAELSKISNFLEMIFIVFPHFALGNGIKKLASSYLIGMYSSVIGNGYSPQDNIFTWNLLGKNLCFMAIMGCIFYLLTFLLEYDVFNKLLDIKTKKVYFFPPEDIDEDVLSERDRIESGDVKEDVLVIKDLCKVYRKNGSLHPVVNHLTLGIKKGECFGLLGLNGAGKTVTLKMLSGRIQSTWGESVINDVNVSTDSERVRSLIGYCPQFDALDNLLTPKEHLEFYARIRNISSVKIKTIVSQSLESFGLVPYKDCIAGVLSGGNKRKLSNAIAVMGNPPLLLLDEPTSGMDPKSRKFLKSRIKSLVQKGHSVILTSHSMEECQELCTRLTVMVNGQFRCLGSPQYLKNKYGKGYTLLLSCTDSTLQTVKSSVENSLPGAILAEEKLNHLSYQLPKKLIQLDQVFNTIELIKNDLKDFSVTQTTLEEVFIMLANEQPKDNKNKNGIFYNIYRNMLKTFRKTGNLDIST</sequence>